<dbReference type="Gene3D" id="3.10.10.10">
    <property type="entry name" value="HIV Type 1 Reverse Transcriptase, subunit A, domain 1"/>
    <property type="match status" value="2"/>
</dbReference>
<evidence type="ECO:0000259" key="6">
    <source>
        <dbReference type="PROSITE" id="PS50994"/>
    </source>
</evidence>
<organism evidence="7">
    <name type="scientific">Fagus sylvatica</name>
    <name type="common">Beechnut</name>
    <dbReference type="NCBI Taxonomy" id="28930"/>
    <lineage>
        <taxon>Eukaryota</taxon>
        <taxon>Viridiplantae</taxon>
        <taxon>Streptophyta</taxon>
        <taxon>Embryophyta</taxon>
        <taxon>Tracheophyta</taxon>
        <taxon>Spermatophyta</taxon>
        <taxon>Magnoliopsida</taxon>
        <taxon>eudicotyledons</taxon>
        <taxon>Gunneridae</taxon>
        <taxon>Pentapetalae</taxon>
        <taxon>rosids</taxon>
        <taxon>fabids</taxon>
        <taxon>Fagales</taxon>
        <taxon>Fagaceae</taxon>
        <taxon>Fagus</taxon>
    </lineage>
</organism>
<dbReference type="InterPro" id="IPR043502">
    <property type="entry name" value="DNA/RNA_pol_sf"/>
</dbReference>
<keyword evidence="4" id="KW-0255">Endonuclease</keyword>
<proteinExistence type="predicted"/>
<dbReference type="Pfam" id="PF17921">
    <property type="entry name" value="Integrase_H2C2"/>
    <property type="match status" value="1"/>
</dbReference>
<dbReference type="InterPro" id="IPR050951">
    <property type="entry name" value="Retrovirus_Pol_polyprotein"/>
</dbReference>
<protein>
    <recommendedName>
        <fullName evidence="6">Integrase catalytic domain-containing protein</fullName>
    </recommendedName>
</protein>
<feature type="region of interest" description="Disordered" evidence="5">
    <location>
        <begin position="19"/>
        <end position="56"/>
    </location>
</feature>
<dbReference type="InterPro" id="IPR041588">
    <property type="entry name" value="Integrase_H2C2"/>
</dbReference>
<dbReference type="Gene3D" id="1.10.340.70">
    <property type="match status" value="1"/>
</dbReference>
<evidence type="ECO:0000256" key="4">
    <source>
        <dbReference type="ARBA" id="ARBA00022759"/>
    </source>
</evidence>
<reference evidence="7" key="1">
    <citation type="submission" date="2018-02" db="EMBL/GenBank/DDBJ databases">
        <authorList>
            <person name="Cohen D.B."/>
            <person name="Kent A.D."/>
        </authorList>
    </citation>
    <scope>NUCLEOTIDE SEQUENCE</scope>
</reference>
<sequence>MNQSCSDITLQEFGLAGLGALSSEGRDERASREVTLQRAQRSLNFSSSAESRVDNSEKIIAELRHEISDLRKEARGKSPAKERPRRGLIHCNQEDPALSLSAHTDVWAETPSPSKEIPHSASQSKSVQAGRKKLTRSDRGISGYWDTGILPPSIPRKKARREEQGAVWKVLDLVSSSPFTEEIERAELPEKFTAPHFEVYNSRTDPVAHIGHYQQRMALCRYNDPLMCRLFPSSLGEVMLRWFNQLEQGTVGSWSQMAEAFVGRFITNSRRPKVMDTLMMMKLGDNESIKDYSARFWEPYNNIDGCGEDMVVRTFKLGLPPSTEEDRGNGSTVQPETPVRPPSSKPQVQIGQTSKTVPVSTNFIAPSFKKRPGMTDNQLGNLGTAPTGVIHVILNPLCTSILPVSFRSDLHKAAHLRQSFGVSDSPHFLPHSDPLVITLRIGNYDVKRVLMDQESFAEMMYHELYEKMDLEESNLTNFTSKVFGFSGESTIPLGKTTLPVLAGPINLQTKFKVIQAPSPYNAIMERDWLHRMRAVPSTLHQKLRFPTKDGVMESPGTVEGDSVVEKDPEKVQFDPFNHELYFLVGTNLPLLDKDELVTLLLEFRDVFAWSVYEAPGVFPDLAFHSLSISLDTKPVIQRCRKLAPERSEIIMEEVERLLAADAIRPIQYPTKLSNTVVGYYQIPMTLPDREKTAFITPRVAYCYKVMPFGLKNARVTYQRMVTTMFEHLFGKTVEVYINEMLVKSVKKEDHLEHLKEVLRILRRDKLGLNASKCLFCVSSGKFLGHMINCRGIEANPDQVSALLNLEEPKDAKQVQHLTGMIAVLGEYQARDERMSAYLLAVQFLLSKFEFTRVEQIGREHNSHADILAKLATTLETDLHRTISVEVLDSPSFQSCGSDTISTSGSGSSWMDPLVAYLRDNHLPEDQKAANIIKRKAPGICGSHTGGRSQAHRVMSQGYWWSYIQSDVVRYVKACDKCQRFALKLHQPARELNPLSSRTPSHIREVDAKRFLWKSIITRFRIPWAIISDNGTQFEGKLFKGFCSDLGIRNFFSSSAYPQANEQAEVSNKVILDGIKKRLDEAKGKWVEELPSVTWTHRTTKRRLTGETPFALAYGVEAVVPLEHQMKRGYDRNVRPKGFQIGDLVLHKVVTNTRNANDGKLGPNWEGPYKVLSLEGIGAYRLEDMSGKPVPRPWNTCNLRKYFF</sequence>
<dbReference type="InterPro" id="IPR005162">
    <property type="entry name" value="Retrotrans_gag_dom"/>
</dbReference>
<feature type="domain" description="Integrase catalytic" evidence="6">
    <location>
        <begin position="993"/>
        <end position="1116"/>
    </location>
</feature>
<feature type="region of interest" description="Disordered" evidence="5">
    <location>
        <begin position="71"/>
        <end position="95"/>
    </location>
</feature>
<dbReference type="PANTHER" id="PTHR37984:SF5">
    <property type="entry name" value="PROTEIN NYNRIN-LIKE"/>
    <property type="match status" value="1"/>
</dbReference>
<feature type="region of interest" description="Disordered" evidence="5">
    <location>
        <begin position="107"/>
        <end position="138"/>
    </location>
</feature>
<dbReference type="InterPro" id="IPR021109">
    <property type="entry name" value="Peptidase_aspartic_dom_sf"/>
</dbReference>
<dbReference type="Pfam" id="PF00078">
    <property type="entry name" value="RVT_1"/>
    <property type="match status" value="1"/>
</dbReference>
<dbReference type="Gene3D" id="3.30.70.270">
    <property type="match status" value="1"/>
</dbReference>
<dbReference type="InterPro" id="IPR001584">
    <property type="entry name" value="Integrase_cat-core"/>
</dbReference>
<dbReference type="CDD" id="cd01647">
    <property type="entry name" value="RT_LTR"/>
    <property type="match status" value="1"/>
</dbReference>
<evidence type="ECO:0000256" key="1">
    <source>
        <dbReference type="ARBA" id="ARBA00022679"/>
    </source>
</evidence>
<feature type="compositionally biased region" description="Basic and acidic residues" evidence="5">
    <location>
        <begin position="71"/>
        <end position="82"/>
    </location>
</feature>
<feature type="compositionally biased region" description="Polar residues" evidence="5">
    <location>
        <begin position="37"/>
        <end position="50"/>
    </location>
</feature>
<dbReference type="EMBL" id="OIVN01006104">
    <property type="protein sequence ID" value="SPD25144.1"/>
    <property type="molecule type" value="Genomic_DNA"/>
</dbReference>
<dbReference type="GO" id="GO:0015074">
    <property type="term" value="P:DNA integration"/>
    <property type="evidence" value="ECO:0007669"/>
    <property type="project" value="InterPro"/>
</dbReference>
<name>A0A2N9ILI5_FAGSY</name>
<dbReference type="InterPro" id="IPR043128">
    <property type="entry name" value="Rev_trsase/Diguanyl_cyclase"/>
</dbReference>
<dbReference type="SUPFAM" id="SSF53098">
    <property type="entry name" value="Ribonuclease H-like"/>
    <property type="match status" value="1"/>
</dbReference>
<evidence type="ECO:0000313" key="7">
    <source>
        <dbReference type="EMBL" id="SPD25144.1"/>
    </source>
</evidence>
<keyword evidence="4" id="KW-0378">Hydrolase</keyword>
<dbReference type="InterPro" id="IPR036397">
    <property type="entry name" value="RNaseH_sf"/>
</dbReference>
<dbReference type="InterPro" id="IPR012337">
    <property type="entry name" value="RNaseH-like_sf"/>
</dbReference>
<dbReference type="Gene3D" id="3.30.420.10">
    <property type="entry name" value="Ribonuclease H-like superfamily/Ribonuclease H"/>
    <property type="match status" value="2"/>
</dbReference>
<dbReference type="Pfam" id="PF03732">
    <property type="entry name" value="Retrotrans_gag"/>
    <property type="match status" value="1"/>
</dbReference>
<feature type="compositionally biased region" description="Polar residues" evidence="5">
    <location>
        <begin position="345"/>
        <end position="355"/>
    </location>
</feature>
<dbReference type="GO" id="GO:0003676">
    <property type="term" value="F:nucleic acid binding"/>
    <property type="evidence" value="ECO:0007669"/>
    <property type="project" value="InterPro"/>
</dbReference>
<dbReference type="GO" id="GO:0016779">
    <property type="term" value="F:nucleotidyltransferase activity"/>
    <property type="evidence" value="ECO:0007669"/>
    <property type="project" value="UniProtKB-KW"/>
</dbReference>
<keyword evidence="1" id="KW-0808">Transferase</keyword>
<feature type="region of interest" description="Disordered" evidence="5">
    <location>
        <begin position="319"/>
        <end position="355"/>
    </location>
</feature>
<keyword evidence="2" id="KW-0548">Nucleotidyltransferase</keyword>
<dbReference type="GO" id="GO:0004519">
    <property type="term" value="F:endonuclease activity"/>
    <property type="evidence" value="ECO:0007669"/>
    <property type="project" value="UniProtKB-KW"/>
</dbReference>
<evidence type="ECO:0000256" key="2">
    <source>
        <dbReference type="ARBA" id="ARBA00022695"/>
    </source>
</evidence>
<evidence type="ECO:0000256" key="5">
    <source>
        <dbReference type="SAM" id="MobiDB-lite"/>
    </source>
</evidence>
<keyword evidence="3" id="KW-0540">Nuclease</keyword>
<dbReference type="SUPFAM" id="SSF56672">
    <property type="entry name" value="DNA/RNA polymerases"/>
    <property type="match status" value="1"/>
</dbReference>
<accession>A0A2N9ILI5</accession>
<dbReference type="Gene3D" id="2.40.70.10">
    <property type="entry name" value="Acid Proteases"/>
    <property type="match status" value="1"/>
</dbReference>
<dbReference type="AlphaFoldDB" id="A0A2N9ILI5"/>
<dbReference type="PANTHER" id="PTHR37984">
    <property type="entry name" value="PROTEIN CBG26694"/>
    <property type="match status" value="1"/>
</dbReference>
<dbReference type="PROSITE" id="PS50994">
    <property type="entry name" value="INTEGRASE"/>
    <property type="match status" value="1"/>
</dbReference>
<evidence type="ECO:0000256" key="3">
    <source>
        <dbReference type="ARBA" id="ARBA00022722"/>
    </source>
</evidence>
<gene>
    <name evidence="7" type="ORF">FSB_LOCUS53026</name>
</gene>
<dbReference type="InterPro" id="IPR000477">
    <property type="entry name" value="RT_dom"/>
</dbReference>